<dbReference type="InterPro" id="IPR025250">
    <property type="entry name" value="DUF4199"/>
</dbReference>
<feature type="transmembrane region" description="Helical" evidence="1">
    <location>
        <begin position="70"/>
        <end position="91"/>
    </location>
</feature>
<evidence type="ECO:0000313" key="2">
    <source>
        <dbReference type="EMBL" id="MDT0686879.1"/>
    </source>
</evidence>
<dbReference type="Pfam" id="PF13858">
    <property type="entry name" value="DUF4199"/>
    <property type="match status" value="1"/>
</dbReference>
<dbReference type="RefSeq" id="WP_311500184.1">
    <property type="nucleotide sequence ID" value="NZ_JAVRHN010000007.1"/>
</dbReference>
<evidence type="ECO:0000313" key="3">
    <source>
        <dbReference type="Proteomes" id="UP001253848"/>
    </source>
</evidence>
<dbReference type="Proteomes" id="UP001253848">
    <property type="component" value="Unassembled WGS sequence"/>
</dbReference>
<reference evidence="2 3" key="1">
    <citation type="submission" date="2023-09" db="EMBL/GenBank/DDBJ databases">
        <authorList>
            <person name="Rey-Velasco X."/>
        </authorList>
    </citation>
    <scope>NUCLEOTIDE SEQUENCE [LARGE SCALE GENOMIC DNA]</scope>
    <source>
        <strain evidence="2 3">F225</strain>
    </source>
</reference>
<keyword evidence="1" id="KW-0812">Transmembrane</keyword>
<dbReference type="EMBL" id="JAVRHN010000007">
    <property type="protein sequence ID" value="MDT0686879.1"/>
    <property type="molecule type" value="Genomic_DNA"/>
</dbReference>
<sequence>MKKFAIEIKWGFIFTAAAILWIVFEKSMGWHSELIGKHYLYTNFFGIVAVLIYFLALLDKRKNFYAEGMSWSQGFVSGIILTVVITILSPLSQYITSVFISPEYFENIIEYTVASGRMAREDAEAYFNLSSYILLNTFSALGMGIVTSAIVALFLRKK</sequence>
<organism evidence="2 3">
    <name type="scientific">Autumnicola psychrophila</name>
    <dbReference type="NCBI Taxonomy" id="3075592"/>
    <lineage>
        <taxon>Bacteria</taxon>
        <taxon>Pseudomonadati</taxon>
        <taxon>Bacteroidota</taxon>
        <taxon>Flavobacteriia</taxon>
        <taxon>Flavobacteriales</taxon>
        <taxon>Flavobacteriaceae</taxon>
        <taxon>Autumnicola</taxon>
    </lineage>
</organism>
<name>A0ABU3DTV1_9FLAO</name>
<feature type="transmembrane region" description="Helical" evidence="1">
    <location>
        <begin position="39"/>
        <end position="58"/>
    </location>
</feature>
<proteinExistence type="predicted"/>
<evidence type="ECO:0000256" key="1">
    <source>
        <dbReference type="SAM" id="Phobius"/>
    </source>
</evidence>
<protein>
    <submittedName>
        <fullName evidence="2">DUF4199 domain-containing protein</fullName>
    </submittedName>
</protein>
<accession>A0ABU3DTV1</accession>
<feature type="transmembrane region" description="Helical" evidence="1">
    <location>
        <begin position="7"/>
        <end position="24"/>
    </location>
</feature>
<keyword evidence="3" id="KW-1185">Reference proteome</keyword>
<keyword evidence="1" id="KW-0472">Membrane</keyword>
<gene>
    <name evidence="2" type="ORF">RM541_10915</name>
</gene>
<keyword evidence="1" id="KW-1133">Transmembrane helix</keyword>
<comment type="caution">
    <text evidence="2">The sequence shown here is derived from an EMBL/GenBank/DDBJ whole genome shotgun (WGS) entry which is preliminary data.</text>
</comment>
<feature type="transmembrane region" description="Helical" evidence="1">
    <location>
        <begin position="132"/>
        <end position="155"/>
    </location>
</feature>